<dbReference type="AlphaFoldDB" id="A0A0G1CES0"/>
<evidence type="ECO:0000259" key="1">
    <source>
        <dbReference type="Pfam" id="PF08486"/>
    </source>
</evidence>
<organism evidence="2 3">
    <name type="scientific">Candidatus Gottesmanbacteria bacterium GW2011_GWA1_43_11</name>
    <dbReference type="NCBI Taxonomy" id="1618436"/>
    <lineage>
        <taxon>Bacteria</taxon>
        <taxon>Candidatus Gottesmaniibacteriota</taxon>
    </lineage>
</organism>
<dbReference type="PATRIC" id="fig|1618436.3.peg.1235"/>
<feature type="domain" description="Sporulation stage II protein D amidase enhancer LytB N-terminal" evidence="1">
    <location>
        <begin position="335"/>
        <end position="387"/>
    </location>
</feature>
<name>A0A0G1CES0_9BACT</name>
<dbReference type="EMBL" id="LCFB01000029">
    <property type="protein sequence ID" value="KKS83944.1"/>
    <property type="molecule type" value="Genomic_DNA"/>
</dbReference>
<sequence length="403" mass="44742">MDGILKTMPNFQFSIFNFQFQALNFRFFIALFMLFLLIPIVVYAAECETTCGSVDECTKKITECQKIWEDVQKAKEPHEASLKKMESDIASFQRRIVGIGSELKQKEAEIAENETDLAGQQELLARRVRQAYIRSFGTNPIFLIFASNDFSTNLRAFTYQQAVANEDKRVIVDIIGFIKNLEDRKADLEKEKSGLAALTANLNTQAEASRKLIGEATSYQSVLSSKIGSLTSRQQALLAERSGTFTTSVGDVPLADDPNAAPNYNPGFSPAFAGFSFGAYTHRKGMSQYGAKGRAMEGQNHKDILKAYYGKEPANADTGGTISVSGYGDLQFEGQYLYGIAEMPANFPKEALKAQAIAARSYAYRYKKDGKTICTTQACQVYNHRHRSGKLQLTRPKAKLSKT</sequence>
<dbReference type="InterPro" id="IPR013693">
    <property type="entry name" value="SpoIID/LytB_N"/>
</dbReference>
<protein>
    <recommendedName>
        <fullName evidence="1">Sporulation stage II protein D amidase enhancer LytB N-terminal domain-containing protein</fullName>
    </recommendedName>
</protein>
<dbReference type="Proteomes" id="UP000034543">
    <property type="component" value="Unassembled WGS sequence"/>
</dbReference>
<proteinExistence type="predicted"/>
<accession>A0A0G1CES0</accession>
<reference evidence="2 3" key="1">
    <citation type="journal article" date="2015" name="Nature">
        <title>rRNA introns, odd ribosomes, and small enigmatic genomes across a large radiation of phyla.</title>
        <authorList>
            <person name="Brown C.T."/>
            <person name="Hug L.A."/>
            <person name="Thomas B.C."/>
            <person name="Sharon I."/>
            <person name="Castelle C.J."/>
            <person name="Singh A."/>
            <person name="Wilkins M.J."/>
            <person name="Williams K.H."/>
            <person name="Banfield J.F."/>
        </authorList>
    </citation>
    <scope>NUCLEOTIDE SEQUENCE [LARGE SCALE GENOMIC DNA]</scope>
</reference>
<evidence type="ECO:0000313" key="2">
    <source>
        <dbReference type="EMBL" id="KKS83944.1"/>
    </source>
</evidence>
<dbReference type="STRING" id="1618436.UV59_C0029G0016"/>
<comment type="caution">
    <text evidence="2">The sequence shown here is derived from an EMBL/GenBank/DDBJ whole genome shotgun (WGS) entry which is preliminary data.</text>
</comment>
<evidence type="ECO:0000313" key="3">
    <source>
        <dbReference type="Proteomes" id="UP000034543"/>
    </source>
</evidence>
<dbReference type="Pfam" id="PF08486">
    <property type="entry name" value="SpoIID"/>
    <property type="match status" value="1"/>
</dbReference>
<gene>
    <name evidence="2" type="ORF">UV59_C0029G0016</name>
</gene>
<dbReference type="Gene3D" id="6.10.250.3150">
    <property type="match status" value="1"/>
</dbReference>